<comment type="caution">
    <text evidence="12">The sequence shown here is derived from an EMBL/GenBank/DDBJ whole genome shotgun (WGS) entry which is preliminary data.</text>
</comment>
<evidence type="ECO:0000256" key="4">
    <source>
        <dbReference type="ARBA" id="ARBA00022741"/>
    </source>
</evidence>
<dbReference type="InterPro" id="IPR003593">
    <property type="entry name" value="AAA+_ATPase"/>
</dbReference>
<dbReference type="Gene3D" id="3.40.50.300">
    <property type="entry name" value="P-loop containing nucleotide triphosphate hydrolases"/>
    <property type="match status" value="1"/>
</dbReference>
<keyword evidence="6 9" id="KW-1133">Transmembrane helix</keyword>
<dbReference type="Gene3D" id="1.20.1560.10">
    <property type="entry name" value="ABC transporter type 1, transmembrane domain"/>
    <property type="match status" value="1"/>
</dbReference>
<evidence type="ECO:0000256" key="8">
    <source>
        <dbReference type="ARBA" id="ARBA00024725"/>
    </source>
</evidence>
<feature type="transmembrane region" description="Helical" evidence="9">
    <location>
        <begin position="260"/>
        <end position="278"/>
    </location>
</feature>
<dbReference type="SUPFAM" id="SSF52540">
    <property type="entry name" value="P-loop containing nucleoside triphosphate hydrolases"/>
    <property type="match status" value="1"/>
</dbReference>
<keyword evidence="5 12" id="KW-0067">ATP-binding</keyword>
<dbReference type="RefSeq" id="WP_322776182.1">
    <property type="nucleotide sequence ID" value="NZ_JARJFB010000009.1"/>
</dbReference>
<dbReference type="EMBL" id="JARJFB010000009">
    <property type="protein sequence ID" value="MEA0970281.1"/>
    <property type="molecule type" value="Genomic_DNA"/>
</dbReference>
<evidence type="ECO:0000256" key="5">
    <source>
        <dbReference type="ARBA" id="ARBA00022840"/>
    </source>
</evidence>
<gene>
    <name evidence="12" type="ORF">Megvenef_00239</name>
</gene>
<dbReference type="InterPro" id="IPR003439">
    <property type="entry name" value="ABC_transporter-like_ATP-bd"/>
</dbReference>
<evidence type="ECO:0000256" key="6">
    <source>
        <dbReference type="ARBA" id="ARBA00022989"/>
    </source>
</evidence>
<dbReference type="PROSITE" id="PS50893">
    <property type="entry name" value="ABC_TRANSPORTER_2"/>
    <property type="match status" value="1"/>
</dbReference>
<dbReference type="PROSITE" id="PS00211">
    <property type="entry name" value="ABC_TRANSPORTER_1"/>
    <property type="match status" value="1"/>
</dbReference>
<comment type="function">
    <text evidence="8">Part of an ABC transporter complex. Transmembrane domains (TMD) form a pore in the inner membrane and the ATP-binding domain (NBD) is responsible for energy generation.</text>
</comment>
<evidence type="ECO:0000313" key="12">
    <source>
        <dbReference type="EMBL" id="MEA0970281.1"/>
    </source>
</evidence>
<evidence type="ECO:0000256" key="1">
    <source>
        <dbReference type="ARBA" id="ARBA00004651"/>
    </source>
</evidence>
<dbReference type="InterPro" id="IPR017871">
    <property type="entry name" value="ABC_transporter-like_CS"/>
</dbReference>
<dbReference type="Proteomes" id="UP001291687">
    <property type="component" value="Unassembled WGS sequence"/>
</dbReference>
<evidence type="ECO:0000256" key="3">
    <source>
        <dbReference type="ARBA" id="ARBA00022692"/>
    </source>
</evidence>
<keyword evidence="4" id="KW-0547">Nucleotide-binding</keyword>
<dbReference type="PANTHER" id="PTHR24221:SF203">
    <property type="entry name" value="ATP-BINDING_PERMEASE FUSION ABC TRANSPORTER-RELATED"/>
    <property type="match status" value="1"/>
</dbReference>
<dbReference type="InterPro" id="IPR011527">
    <property type="entry name" value="ABC1_TM_dom"/>
</dbReference>
<evidence type="ECO:0000256" key="7">
    <source>
        <dbReference type="ARBA" id="ARBA00023136"/>
    </source>
</evidence>
<keyword evidence="3 9" id="KW-0812">Transmembrane</keyword>
<feature type="transmembrane region" description="Helical" evidence="9">
    <location>
        <begin position="29"/>
        <end position="47"/>
    </location>
</feature>
<dbReference type="InterPro" id="IPR027417">
    <property type="entry name" value="P-loop_NTPase"/>
</dbReference>
<proteinExistence type="inferred from homology"/>
<reference evidence="12 13" key="1">
    <citation type="submission" date="2023-03" db="EMBL/GenBank/DDBJ databases">
        <title>Host association and intracellularity evolved multiple times independently in the Rickettsiales.</title>
        <authorList>
            <person name="Castelli M."/>
            <person name="Nardi T."/>
            <person name="Gammuto L."/>
            <person name="Bellinzona G."/>
            <person name="Sabaneyeva E."/>
            <person name="Potekhin A."/>
            <person name="Serra V."/>
            <person name="Petroni G."/>
            <person name="Sassera D."/>
        </authorList>
    </citation>
    <scope>NUCLEOTIDE SEQUENCE [LARGE SCALE GENOMIC DNA]</scope>
    <source>
        <strain evidence="12 13">Sr 2-6</strain>
    </source>
</reference>
<keyword evidence="7 9" id="KW-0472">Membrane</keyword>
<name>A0ABU5NAU6_9RICK</name>
<evidence type="ECO:0000256" key="2">
    <source>
        <dbReference type="ARBA" id="ARBA00005417"/>
    </source>
</evidence>
<dbReference type="Pfam" id="PF00664">
    <property type="entry name" value="ABC_membrane"/>
    <property type="match status" value="1"/>
</dbReference>
<sequence length="613" mass="69530">MNVSLLPQNTFLPQNLWPFIWHFLKIYKLPAAIFILLAMITGLWPPLNSLLLKHMIDTMSYTEPGNVLSLIFWPAVFFVLNFEIHNLCWRGIGYINYKLQPIIKNQIIEKTFSYIHQHSHQFFQDNLSGRISSHIITLADNIEHVVHDISKHMIRFLTLLIVAFISMYYVHPYFFCSLLIWFIVFTAISFRVSKRIIDLSELHAAAGSLLFGQLVDSITNSSTVRLFARRNYEIAYIEKYLLSIQKTFQANRIFGIKLNIFRGASFSIMLALMLYFLVQLRLSQVVSIGDFALILGLSVEVGFTTWGAVEQIDELNTAVGKCKQSLSALFGPLNIKDIENASDLIVPKGEIIFVGVKFHYKSIGPLFQNISINIQSGQKVGLVGYSGSGKTTFVNLILRLYDLTGGHIFIDGQDIRQCTQDSLRRAIAMIPQDPSLFHRTLMENIRYGRIEATDEEVVEAAKRAQAHEFIIKLPQGYESLVGERGVKLSGGQRQRIAIARAILKNAPILVLDEATSQLDSITEMSIQESLWELMNSRNETSGESRRTTIVIAHRLSTLLRMDRILVFDMGKIVEDGIHTELLVRDGLYRSLWDAQVGGLLPDKKSFKKNGGLI</sequence>
<feature type="transmembrane region" description="Helical" evidence="9">
    <location>
        <begin position="67"/>
        <end position="89"/>
    </location>
</feature>
<dbReference type="SUPFAM" id="SSF90123">
    <property type="entry name" value="ABC transporter transmembrane region"/>
    <property type="match status" value="1"/>
</dbReference>
<evidence type="ECO:0000259" key="11">
    <source>
        <dbReference type="PROSITE" id="PS50929"/>
    </source>
</evidence>
<dbReference type="GO" id="GO:0005524">
    <property type="term" value="F:ATP binding"/>
    <property type="evidence" value="ECO:0007669"/>
    <property type="project" value="UniProtKB-KW"/>
</dbReference>
<comment type="subcellular location">
    <subcellularLocation>
        <location evidence="1">Cell membrane</location>
        <topology evidence="1">Multi-pass membrane protein</topology>
    </subcellularLocation>
</comment>
<dbReference type="SMART" id="SM00382">
    <property type="entry name" value="AAA"/>
    <property type="match status" value="1"/>
</dbReference>
<accession>A0ABU5NAU6</accession>
<dbReference type="PROSITE" id="PS50929">
    <property type="entry name" value="ABC_TM1F"/>
    <property type="match status" value="1"/>
</dbReference>
<dbReference type="InterPro" id="IPR039421">
    <property type="entry name" value="Type_1_exporter"/>
</dbReference>
<protein>
    <submittedName>
        <fullName evidence="12">ABC transporter ATP-binding/permease protein</fullName>
    </submittedName>
</protein>
<comment type="similarity">
    <text evidence="2">Belongs to the ABC transporter superfamily.</text>
</comment>
<dbReference type="InterPro" id="IPR036640">
    <property type="entry name" value="ABC1_TM_sf"/>
</dbReference>
<dbReference type="Pfam" id="PF00005">
    <property type="entry name" value="ABC_tran"/>
    <property type="match status" value="1"/>
</dbReference>
<organism evidence="12 13">
    <name type="scientific">Candidatus Megaera venefica</name>
    <dbReference type="NCBI Taxonomy" id="2055910"/>
    <lineage>
        <taxon>Bacteria</taxon>
        <taxon>Pseudomonadati</taxon>
        <taxon>Pseudomonadota</taxon>
        <taxon>Alphaproteobacteria</taxon>
        <taxon>Rickettsiales</taxon>
        <taxon>Rickettsiaceae</taxon>
        <taxon>Candidatus Megaera</taxon>
    </lineage>
</organism>
<keyword evidence="13" id="KW-1185">Reference proteome</keyword>
<evidence type="ECO:0000256" key="9">
    <source>
        <dbReference type="SAM" id="Phobius"/>
    </source>
</evidence>
<dbReference type="PANTHER" id="PTHR24221">
    <property type="entry name" value="ATP-BINDING CASSETTE SUB-FAMILY B"/>
    <property type="match status" value="1"/>
</dbReference>
<feature type="domain" description="ABC transporter" evidence="10">
    <location>
        <begin position="351"/>
        <end position="594"/>
    </location>
</feature>
<feature type="domain" description="ABC transmembrane type-1" evidence="11">
    <location>
        <begin position="32"/>
        <end position="317"/>
    </location>
</feature>
<evidence type="ECO:0000259" key="10">
    <source>
        <dbReference type="PROSITE" id="PS50893"/>
    </source>
</evidence>
<evidence type="ECO:0000313" key="13">
    <source>
        <dbReference type="Proteomes" id="UP001291687"/>
    </source>
</evidence>